<dbReference type="Proteomes" id="UP000294498">
    <property type="component" value="Unassembled WGS sequence"/>
</dbReference>
<dbReference type="PIRSF" id="PIRSF015601">
    <property type="entry name" value="MTase_slr0722"/>
    <property type="match status" value="1"/>
</dbReference>
<keyword evidence="5 10" id="KW-0489">Methyltransferase</keyword>
<comment type="subcellular location">
    <subcellularLocation>
        <location evidence="1 10">Cytoplasm</location>
    </subcellularLocation>
</comment>
<dbReference type="AlphaFoldDB" id="A0A4R8DSU0"/>
<dbReference type="SUPFAM" id="SSF75217">
    <property type="entry name" value="alpha/beta knot"/>
    <property type="match status" value="1"/>
</dbReference>
<gene>
    <name evidence="13" type="ORF">EDB95_1240</name>
</gene>
<dbReference type="RefSeq" id="WP_133991593.1">
    <property type="nucleotide sequence ID" value="NZ_SODV01000001.1"/>
</dbReference>
<dbReference type="InterPro" id="IPR006700">
    <property type="entry name" value="RsmE"/>
</dbReference>
<feature type="domain" description="Ribosomal RNA small subunit methyltransferase E methyltransferase" evidence="11">
    <location>
        <begin position="78"/>
        <end position="248"/>
    </location>
</feature>
<comment type="caution">
    <text evidence="13">The sequence shown here is derived from an EMBL/GenBank/DDBJ whole genome shotgun (WGS) entry which is preliminary data.</text>
</comment>
<reference evidence="13 14" key="1">
    <citation type="submission" date="2019-03" db="EMBL/GenBank/DDBJ databases">
        <title>Genomic Encyclopedia of Type Strains, Phase IV (KMG-IV): sequencing the most valuable type-strain genomes for metagenomic binning, comparative biology and taxonomic classification.</title>
        <authorList>
            <person name="Goeker M."/>
        </authorList>
    </citation>
    <scope>NUCLEOTIDE SEQUENCE [LARGE SCALE GENOMIC DNA]</scope>
    <source>
        <strain evidence="13 14">DSM 100059</strain>
    </source>
</reference>
<name>A0A4R8DSU0_9BACT</name>
<protein>
    <recommendedName>
        <fullName evidence="10">Ribosomal RNA small subunit methyltransferase E</fullName>
        <ecNumber evidence="10">2.1.1.193</ecNumber>
    </recommendedName>
</protein>
<dbReference type="EMBL" id="SODV01000001">
    <property type="protein sequence ID" value="TDX00221.1"/>
    <property type="molecule type" value="Genomic_DNA"/>
</dbReference>
<dbReference type="GO" id="GO:0070042">
    <property type="term" value="F:rRNA (uridine-N3-)-methyltransferase activity"/>
    <property type="evidence" value="ECO:0007669"/>
    <property type="project" value="TreeGrafter"/>
</dbReference>
<dbReference type="InterPro" id="IPR046887">
    <property type="entry name" value="RsmE_PUA-like"/>
</dbReference>
<evidence type="ECO:0000256" key="3">
    <source>
        <dbReference type="ARBA" id="ARBA00022490"/>
    </source>
</evidence>
<evidence type="ECO:0000259" key="12">
    <source>
        <dbReference type="Pfam" id="PF20260"/>
    </source>
</evidence>
<comment type="similarity">
    <text evidence="2 10">Belongs to the RNA methyltransferase RsmE family.</text>
</comment>
<feature type="domain" description="Ribosomal RNA small subunit methyltransferase E PUA-like" evidence="12">
    <location>
        <begin position="20"/>
        <end position="64"/>
    </location>
</feature>
<dbReference type="SUPFAM" id="SSF88697">
    <property type="entry name" value="PUA domain-like"/>
    <property type="match status" value="1"/>
</dbReference>
<comment type="function">
    <text evidence="8 10">Specifically methylates the N3 position of the uracil ring of uridine 1498 (m3U1498) in 16S rRNA. Acts on the fully assembled 30S ribosomal subunit.</text>
</comment>
<keyword evidence="7 10" id="KW-0949">S-adenosyl-L-methionine</keyword>
<keyword evidence="6 10" id="KW-0808">Transferase</keyword>
<proteinExistence type="inferred from homology"/>
<organism evidence="13 14">
    <name type="scientific">Dinghuibacter silviterrae</name>
    <dbReference type="NCBI Taxonomy" id="1539049"/>
    <lineage>
        <taxon>Bacteria</taxon>
        <taxon>Pseudomonadati</taxon>
        <taxon>Bacteroidota</taxon>
        <taxon>Chitinophagia</taxon>
        <taxon>Chitinophagales</taxon>
        <taxon>Chitinophagaceae</taxon>
        <taxon>Dinghuibacter</taxon>
    </lineage>
</organism>
<dbReference type="PANTHER" id="PTHR30027:SF3">
    <property type="entry name" value="16S RRNA (URACIL(1498)-N(3))-METHYLTRANSFERASE"/>
    <property type="match status" value="1"/>
</dbReference>
<dbReference type="Pfam" id="PF20260">
    <property type="entry name" value="PUA_4"/>
    <property type="match status" value="1"/>
</dbReference>
<evidence type="ECO:0000256" key="2">
    <source>
        <dbReference type="ARBA" id="ARBA00005528"/>
    </source>
</evidence>
<keyword evidence="4 10" id="KW-0698">rRNA processing</keyword>
<comment type="catalytic activity">
    <reaction evidence="9 10">
        <text>uridine(1498) in 16S rRNA + S-adenosyl-L-methionine = N(3)-methyluridine(1498) in 16S rRNA + S-adenosyl-L-homocysteine + H(+)</text>
        <dbReference type="Rhea" id="RHEA:42920"/>
        <dbReference type="Rhea" id="RHEA-COMP:10283"/>
        <dbReference type="Rhea" id="RHEA-COMP:10284"/>
        <dbReference type="ChEBI" id="CHEBI:15378"/>
        <dbReference type="ChEBI" id="CHEBI:57856"/>
        <dbReference type="ChEBI" id="CHEBI:59789"/>
        <dbReference type="ChEBI" id="CHEBI:65315"/>
        <dbReference type="ChEBI" id="CHEBI:74502"/>
        <dbReference type="EC" id="2.1.1.193"/>
    </reaction>
</comment>
<evidence type="ECO:0000259" key="11">
    <source>
        <dbReference type="Pfam" id="PF04452"/>
    </source>
</evidence>
<dbReference type="InterPro" id="IPR029026">
    <property type="entry name" value="tRNA_m1G_MTases_N"/>
</dbReference>
<evidence type="ECO:0000256" key="1">
    <source>
        <dbReference type="ARBA" id="ARBA00004496"/>
    </source>
</evidence>
<evidence type="ECO:0000313" key="13">
    <source>
        <dbReference type="EMBL" id="TDX00221.1"/>
    </source>
</evidence>
<dbReference type="EC" id="2.1.1.193" evidence="10"/>
<evidence type="ECO:0000256" key="5">
    <source>
        <dbReference type="ARBA" id="ARBA00022603"/>
    </source>
</evidence>
<accession>A0A4R8DSU0</accession>
<evidence type="ECO:0000256" key="7">
    <source>
        <dbReference type="ARBA" id="ARBA00022691"/>
    </source>
</evidence>
<dbReference type="OrthoDB" id="9815641at2"/>
<evidence type="ECO:0000256" key="10">
    <source>
        <dbReference type="PIRNR" id="PIRNR015601"/>
    </source>
</evidence>
<dbReference type="Pfam" id="PF04452">
    <property type="entry name" value="Methyltrans_RNA"/>
    <property type="match status" value="1"/>
</dbReference>
<dbReference type="GO" id="GO:0070475">
    <property type="term" value="P:rRNA base methylation"/>
    <property type="evidence" value="ECO:0007669"/>
    <property type="project" value="TreeGrafter"/>
</dbReference>
<dbReference type="InterPro" id="IPR046886">
    <property type="entry name" value="RsmE_MTase_dom"/>
</dbReference>
<evidence type="ECO:0000256" key="8">
    <source>
        <dbReference type="ARBA" id="ARBA00025699"/>
    </source>
</evidence>
<evidence type="ECO:0000256" key="6">
    <source>
        <dbReference type="ARBA" id="ARBA00022679"/>
    </source>
</evidence>
<keyword evidence="14" id="KW-1185">Reference proteome</keyword>
<dbReference type="Gene3D" id="3.40.1280.10">
    <property type="match status" value="1"/>
</dbReference>
<dbReference type="PANTHER" id="PTHR30027">
    <property type="entry name" value="RIBOSOMAL RNA SMALL SUBUNIT METHYLTRANSFERASE E"/>
    <property type="match status" value="1"/>
</dbReference>
<dbReference type="CDD" id="cd18084">
    <property type="entry name" value="RsmE-like"/>
    <property type="match status" value="1"/>
</dbReference>
<sequence>MSLPFFYAPGLTATNRVTDLDEPTSRHCVQVLRMRTGDRLILTDGRGLRVEARLLEADKRRSSVALEAPVQHPRTGPDVYIGISPVKNTSRFEWFLEKATEIGVAGIIPLLCERTERSALRLDRLEHILVSAMLQSQQVWLPELREPQVFSGVLATAGGVRYIAHCEEGEKRTLALGGATGAGADVGQAAESTAAGTADDKAATLLIGPEGDFTPNEVTEALSRGWIPVTLGDTRLRTETAGIVGATLLRWAAR</sequence>
<dbReference type="GO" id="GO:0005737">
    <property type="term" value="C:cytoplasm"/>
    <property type="evidence" value="ECO:0007669"/>
    <property type="project" value="UniProtKB-SubCell"/>
</dbReference>
<dbReference type="InterPro" id="IPR015947">
    <property type="entry name" value="PUA-like_sf"/>
</dbReference>
<dbReference type="NCBIfam" id="TIGR00046">
    <property type="entry name" value="RsmE family RNA methyltransferase"/>
    <property type="match status" value="1"/>
</dbReference>
<evidence type="ECO:0000256" key="9">
    <source>
        <dbReference type="ARBA" id="ARBA00047944"/>
    </source>
</evidence>
<dbReference type="Gene3D" id="2.40.240.20">
    <property type="entry name" value="Hypothetical PUA domain-like, domain 1"/>
    <property type="match status" value="1"/>
</dbReference>
<evidence type="ECO:0000256" key="4">
    <source>
        <dbReference type="ARBA" id="ARBA00022552"/>
    </source>
</evidence>
<evidence type="ECO:0000313" key="14">
    <source>
        <dbReference type="Proteomes" id="UP000294498"/>
    </source>
</evidence>
<keyword evidence="3 10" id="KW-0963">Cytoplasm</keyword>
<dbReference type="InterPro" id="IPR029028">
    <property type="entry name" value="Alpha/beta_knot_MTases"/>
</dbReference>